<organism evidence="1 2">
    <name type="scientific">Penicillium malachiteum</name>
    <dbReference type="NCBI Taxonomy" id="1324776"/>
    <lineage>
        <taxon>Eukaryota</taxon>
        <taxon>Fungi</taxon>
        <taxon>Dikarya</taxon>
        <taxon>Ascomycota</taxon>
        <taxon>Pezizomycotina</taxon>
        <taxon>Eurotiomycetes</taxon>
        <taxon>Eurotiomycetidae</taxon>
        <taxon>Eurotiales</taxon>
        <taxon>Aspergillaceae</taxon>
        <taxon>Penicillium</taxon>
    </lineage>
</organism>
<sequence>MVLECLDDGTMAFNTRLKTFLRAMKRCEEVAMQQGQLQEEQRLSNHMHDSWESGDFWVMYAALNSFAFDRIYWQKIVQRFFGPAESFQDAWKERLHLLEETEREEMELLVTRKLQEMDTRVLLWDPDEYTVAFREQLKSRKVKERKDEEK</sequence>
<dbReference type="Proteomes" id="UP001215712">
    <property type="component" value="Unassembled WGS sequence"/>
</dbReference>
<dbReference type="EMBL" id="JAQJAN010000013">
    <property type="protein sequence ID" value="KAJ5712326.1"/>
    <property type="molecule type" value="Genomic_DNA"/>
</dbReference>
<proteinExistence type="predicted"/>
<dbReference type="AlphaFoldDB" id="A0AAD6HFW2"/>
<evidence type="ECO:0000313" key="1">
    <source>
        <dbReference type="EMBL" id="KAJ5712326.1"/>
    </source>
</evidence>
<evidence type="ECO:0000313" key="2">
    <source>
        <dbReference type="Proteomes" id="UP001215712"/>
    </source>
</evidence>
<comment type="caution">
    <text evidence="1">The sequence shown here is derived from an EMBL/GenBank/DDBJ whole genome shotgun (WGS) entry which is preliminary data.</text>
</comment>
<reference evidence="1" key="1">
    <citation type="journal article" date="2023" name="IMA Fungus">
        <title>Comparative genomic study of the Penicillium genus elucidates a diverse pangenome and 15 lateral gene transfer events.</title>
        <authorList>
            <person name="Petersen C."/>
            <person name="Sorensen T."/>
            <person name="Nielsen M.R."/>
            <person name="Sondergaard T.E."/>
            <person name="Sorensen J.L."/>
            <person name="Fitzpatrick D.A."/>
            <person name="Frisvad J.C."/>
            <person name="Nielsen K.L."/>
        </authorList>
    </citation>
    <scope>NUCLEOTIDE SEQUENCE</scope>
    <source>
        <strain evidence="1">IBT 17514</strain>
    </source>
</reference>
<reference evidence="1" key="2">
    <citation type="submission" date="2023-01" db="EMBL/GenBank/DDBJ databases">
        <authorList>
            <person name="Petersen C."/>
        </authorList>
    </citation>
    <scope>NUCLEOTIDE SEQUENCE</scope>
    <source>
        <strain evidence="1">IBT 17514</strain>
    </source>
</reference>
<name>A0AAD6HFW2_9EURO</name>
<protein>
    <submittedName>
        <fullName evidence="1">Phosphotransferase family protein</fullName>
    </submittedName>
</protein>
<gene>
    <name evidence="1" type="ORF">N7493_008794</name>
</gene>
<keyword evidence="2" id="KW-1185">Reference proteome</keyword>
<accession>A0AAD6HFW2</accession>